<evidence type="ECO:0000313" key="4">
    <source>
        <dbReference type="Proteomes" id="UP000298663"/>
    </source>
</evidence>
<feature type="compositionally biased region" description="Basic and acidic residues" evidence="1">
    <location>
        <begin position="237"/>
        <end position="286"/>
    </location>
</feature>
<evidence type="ECO:0000256" key="1">
    <source>
        <dbReference type="SAM" id="MobiDB-lite"/>
    </source>
</evidence>
<dbReference type="Proteomes" id="UP000298663">
    <property type="component" value="Unassembled WGS sequence"/>
</dbReference>
<comment type="caution">
    <text evidence="3">The sequence shown here is derived from an EMBL/GenBank/DDBJ whole genome shotgun (WGS) entry which is preliminary data.</text>
</comment>
<evidence type="ECO:0000256" key="2">
    <source>
        <dbReference type="SAM" id="Phobius"/>
    </source>
</evidence>
<feature type="region of interest" description="Disordered" evidence="1">
    <location>
        <begin position="91"/>
        <end position="287"/>
    </location>
</feature>
<accession>A0A4U5NH95</accession>
<gene>
    <name evidence="3" type="ORF">L596_015849</name>
</gene>
<dbReference type="AlphaFoldDB" id="A0A4U5NH95"/>
<evidence type="ECO:0000313" key="3">
    <source>
        <dbReference type="EMBL" id="TKR82073.1"/>
    </source>
</evidence>
<feature type="compositionally biased region" description="Polar residues" evidence="1">
    <location>
        <begin position="300"/>
        <end position="323"/>
    </location>
</feature>
<feature type="region of interest" description="Disordered" evidence="1">
    <location>
        <begin position="300"/>
        <end position="336"/>
    </location>
</feature>
<keyword evidence="2" id="KW-1133">Transmembrane helix</keyword>
<keyword evidence="2" id="KW-0472">Membrane</keyword>
<feature type="compositionally biased region" description="Basic and acidic residues" evidence="1">
    <location>
        <begin position="157"/>
        <end position="202"/>
    </location>
</feature>
<keyword evidence="2" id="KW-0812">Transmembrane</keyword>
<reference evidence="3 4" key="1">
    <citation type="journal article" date="2015" name="Genome Biol.">
        <title>Comparative genomics of Steinernema reveals deeply conserved gene regulatory networks.</title>
        <authorList>
            <person name="Dillman A.R."/>
            <person name="Macchietto M."/>
            <person name="Porter C.F."/>
            <person name="Rogers A."/>
            <person name="Williams B."/>
            <person name="Antoshechkin I."/>
            <person name="Lee M.M."/>
            <person name="Goodwin Z."/>
            <person name="Lu X."/>
            <person name="Lewis E.E."/>
            <person name="Goodrich-Blair H."/>
            <person name="Stock S.P."/>
            <person name="Adams B.J."/>
            <person name="Sternberg P.W."/>
            <person name="Mortazavi A."/>
        </authorList>
    </citation>
    <scope>NUCLEOTIDE SEQUENCE [LARGE SCALE GENOMIC DNA]</scope>
    <source>
        <strain evidence="3 4">ALL</strain>
    </source>
</reference>
<protein>
    <submittedName>
        <fullName evidence="3">Uncharacterized protein</fullName>
    </submittedName>
</protein>
<reference evidence="3 4" key="2">
    <citation type="journal article" date="2019" name="G3 (Bethesda)">
        <title>Hybrid Assembly of the Genome of the Entomopathogenic Nematode Steinernema carpocapsae Identifies the X-Chromosome.</title>
        <authorList>
            <person name="Serra L."/>
            <person name="Macchietto M."/>
            <person name="Macias-Munoz A."/>
            <person name="McGill C.J."/>
            <person name="Rodriguez I.M."/>
            <person name="Rodriguez B."/>
            <person name="Murad R."/>
            <person name="Mortazavi A."/>
        </authorList>
    </citation>
    <scope>NUCLEOTIDE SEQUENCE [LARGE SCALE GENOMIC DNA]</scope>
    <source>
        <strain evidence="3 4">ALL</strain>
    </source>
</reference>
<feature type="compositionally biased region" description="Basic and acidic residues" evidence="1">
    <location>
        <begin position="108"/>
        <end position="149"/>
    </location>
</feature>
<dbReference type="OrthoDB" id="10664696at2759"/>
<keyword evidence="4" id="KW-1185">Reference proteome</keyword>
<sequence length="336" mass="37681">MYVDEIPEDFVFGKLQPSQDLVVIPFVLPLGLVVPCMCAVSYAFSTMIMNNFLRIYMICIKDPDIVPDSVGFYEGNFEKIEKTRLRMLRKYDDEDDTSKQSEGQGSKVEPKMSESDNMKIEPPELEEKTDLESRKEWHLRSDPNADPDKMLMTGESKSGEDRSSQKSKTDRSLAQKSLADKLKSFRKRLEEMKEKVDKEKSAKSARKKPSPALTPEKQKNHEKLKTLENNETQATVADEKSQPPEKKTVVDEKQKTGEHISEKAATEKPKKSRTEAEVEPGLDKPTHMASVEIIAVVKANPTTSPETVSNAQSDGAPSQNNVPPESPVPGMSMYIG</sequence>
<name>A0A4U5NH95_STECR</name>
<organism evidence="3 4">
    <name type="scientific">Steinernema carpocapsae</name>
    <name type="common">Entomopathogenic nematode</name>
    <dbReference type="NCBI Taxonomy" id="34508"/>
    <lineage>
        <taxon>Eukaryota</taxon>
        <taxon>Metazoa</taxon>
        <taxon>Ecdysozoa</taxon>
        <taxon>Nematoda</taxon>
        <taxon>Chromadorea</taxon>
        <taxon>Rhabditida</taxon>
        <taxon>Tylenchina</taxon>
        <taxon>Panagrolaimomorpha</taxon>
        <taxon>Strongyloidoidea</taxon>
        <taxon>Steinernematidae</taxon>
        <taxon>Steinernema</taxon>
    </lineage>
</organism>
<feature type="transmembrane region" description="Helical" evidence="2">
    <location>
        <begin position="22"/>
        <end position="44"/>
    </location>
</feature>
<proteinExistence type="predicted"/>
<dbReference type="EMBL" id="AZBU02000004">
    <property type="protein sequence ID" value="TKR82073.1"/>
    <property type="molecule type" value="Genomic_DNA"/>
</dbReference>
<feature type="compositionally biased region" description="Basic and acidic residues" evidence="1">
    <location>
        <begin position="216"/>
        <end position="228"/>
    </location>
</feature>